<evidence type="ECO:0000256" key="2">
    <source>
        <dbReference type="ARBA" id="ARBA00022786"/>
    </source>
</evidence>
<dbReference type="Pfam" id="PF00651">
    <property type="entry name" value="BTB"/>
    <property type="match status" value="1"/>
</dbReference>
<dbReference type="EMBL" id="LR999458">
    <property type="protein sequence ID" value="CAE6214655.1"/>
    <property type="molecule type" value="Genomic_DNA"/>
</dbReference>
<dbReference type="InterPro" id="IPR011333">
    <property type="entry name" value="SKP1/BTB/POZ_sf"/>
</dbReference>
<feature type="domain" description="NPH3" evidence="8">
    <location>
        <begin position="803"/>
        <end position="1080"/>
    </location>
</feature>
<evidence type="ECO:0000259" key="8">
    <source>
        <dbReference type="PROSITE" id="PS51649"/>
    </source>
</evidence>
<dbReference type="FunFam" id="2.60.200.20:FF:000019">
    <property type="entry name" value="Nuclear inhibitor of protein phosphatase"/>
    <property type="match status" value="1"/>
</dbReference>
<feature type="domain" description="BTB" evidence="7">
    <location>
        <begin position="632"/>
        <end position="700"/>
    </location>
</feature>
<feature type="region of interest" description="Disordered" evidence="5">
    <location>
        <begin position="1082"/>
        <end position="1164"/>
    </location>
</feature>
<feature type="compositionally biased region" description="Basic and acidic residues" evidence="5">
    <location>
        <begin position="1130"/>
        <end position="1153"/>
    </location>
</feature>
<proteinExistence type="inferred from homology"/>
<feature type="compositionally biased region" description="Basic and acidic residues" evidence="5">
    <location>
        <begin position="1088"/>
        <end position="1107"/>
    </location>
</feature>
<evidence type="ECO:0000259" key="7">
    <source>
        <dbReference type="PROSITE" id="PS50097"/>
    </source>
</evidence>
<feature type="coiled-coil region" evidence="4">
    <location>
        <begin position="378"/>
        <end position="415"/>
    </location>
</feature>
<keyword evidence="10" id="KW-1185">Reference proteome</keyword>
<organism evidence="9 10">
    <name type="scientific">Arabidopsis arenosa</name>
    <name type="common">Sand rock-cress</name>
    <name type="synonym">Cardaminopsis arenosa</name>
    <dbReference type="NCBI Taxonomy" id="38785"/>
    <lineage>
        <taxon>Eukaryota</taxon>
        <taxon>Viridiplantae</taxon>
        <taxon>Streptophyta</taxon>
        <taxon>Embryophyta</taxon>
        <taxon>Tracheophyta</taxon>
        <taxon>Spermatophyta</taxon>
        <taxon>Magnoliopsida</taxon>
        <taxon>eudicotyledons</taxon>
        <taxon>Gunneridae</taxon>
        <taxon>Pentapetalae</taxon>
        <taxon>rosids</taxon>
        <taxon>malvids</taxon>
        <taxon>Brassicales</taxon>
        <taxon>Brassicaceae</taxon>
        <taxon>Camelineae</taxon>
        <taxon>Arabidopsis</taxon>
    </lineage>
</organism>
<reference evidence="9" key="1">
    <citation type="submission" date="2021-01" db="EMBL/GenBank/DDBJ databases">
        <authorList>
            <person name="Bezrukov I."/>
        </authorList>
    </citation>
    <scope>NUCLEOTIDE SEQUENCE</scope>
</reference>
<feature type="domain" description="FHA" evidence="6">
    <location>
        <begin position="80"/>
        <end position="131"/>
    </location>
</feature>
<dbReference type="InterPro" id="IPR000210">
    <property type="entry name" value="BTB/POZ_dom"/>
</dbReference>
<feature type="region of interest" description="Disordered" evidence="5">
    <location>
        <begin position="1"/>
        <end position="47"/>
    </location>
</feature>
<dbReference type="PANTHER" id="PTHR32370">
    <property type="entry name" value="OS12G0117600 PROTEIN"/>
    <property type="match status" value="1"/>
</dbReference>
<protein>
    <recommendedName>
        <fullName evidence="11">Phototropic-responsive NPH3 family protein</fullName>
    </recommendedName>
</protein>
<dbReference type="InterPro" id="IPR008984">
    <property type="entry name" value="SMAD_FHA_dom_sf"/>
</dbReference>
<evidence type="ECO:0000259" key="6">
    <source>
        <dbReference type="PROSITE" id="PS50006"/>
    </source>
</evidence>
<dbReference type="SUPFAM" id="SSF49879">
    <property type="entry name" value="SMAD/FHA domain"/>
    <property type="match status" value="1"/>
</dbReference>
<dbReference type="InterPro" id="IPR000253">
    <property type="entry name" value="FHA_dom"/>
</dbReference>
<keyword evidence="2" id="KW-0833">Ubl conjugation pathway</keyword>
<dbReference type="InterPro" id="IPR027356">
    <property type="entry name" value="NPH3_dom"/>
</dbReference>
<dbReference type="Proteomes" id="UP000682877">
    <property type="component" value="Chromosome 8"/>
</dbReference>
<dbReference type="CDD" id="cd18312">
    <property type="entry name" value="BTB_POZ_NPY3-like"/>
    <property type="match status" value="1"/>
</dbReference>
<dbReference type="Gene3D" id="3.30.710.10">
    <property type="entry name" value="Potassium Channel Kv1.1, Chain A"/>
    <property type="match status" value="1"/>
</dbReference>
<name>A0A8S2B6Y7_ARAAE</name>
<dbReference type="Pfam" id="PF00498">
    <property type="entry name" value="FHA"/>
    <property type="match status" value="1"/>
</dbReference>
<comment type="pathway">
    <text evidence="1">Protein modification; protein ubiquitination.</text>
</comment>
<dbReference type="Pfam" id="PF03000">
    <property type="entry name" value="NPH3"/>
    <property type="match status" value="1"/>
</dbReference>
<dbReference type="SUPFAM" id="SSF54695">
    <property type="entry name" value="POZ domain"/>
    <property type="match status" value="1"/>
</dbReference>
<dbReference type="SMART" id="SM00240">
    <property type="entry name" value="FHA"/>
    <property type="match status" value="1"/>
</dbReference>
<comment type="similarity">
    <text evidence="3">Belongs to the NPH3 family.</text>
</comment>
<evidence type="ECO:0008006" key="11">
    <source>
        <dbReference type="Google" id="ProtNLM"/>
    </source>
</evidence>
<keyword evidence="4" id="KW-0175">Coiled coil</keyword>
<dbReference type="CDD" id="cd22674">
    <property type="entry name" value="FHA_PPP1R8"/>
    <property type="match status" value="1"/>
</dbReference>
<dbReference type="PROSITE" id="PS50006">
    <property type="entry name" value="FHA_DOMAIN"/>
    <property type="match status" value="1"/>
</dbReference>
<dbReference type="Gene3D" id="2.60.200.20">
    <property type="match status" value="1"/>
</dbReference>
<feature type="compositionally biased region" description="Basic residues" evidence="5">
    <location>
        <begin position="1154"/>
        <end position="1164"/>
    </location>
</feature>
<feature type="compositionally biased region" description="Polar residues" evidence="5">
    <location>
        <begin position="33"/>
        <end position="45"/>
    </location>
</feature>
<dbReference type="InterPro" id="IPR043454">
    <property type="entry name" value="NPH3/RPT2-like"/>
</dbReference>
<dbReference type="AlphaFoldDB" id="A0A8S2B6Y7"/>
<gene>
    <name evidence="9" type="ORF">AARE701A_LOCUS20303</name>
</gene>
<evidence type="ECO:0000256" key="5">
    <source>
        <dbReference type="SAM" id="MobiDB-lite"/>
    </source>
</evidence>
<sequence length="1164" mass="131399">MYGRRSGLDRFKKSETSEPFSVSANPPPATALSGKTQIGAGQSNWHPPDWAIEPRAGVYSLEVVKDGQILDRIHLDRRRHIFGRQHQTCDFVLDHQSVSRQHAAVVPHKNGSIFVIDLGSAHGTFVANERLTKDNPVELEVGQSLRFAASTRIYLLRKNSEALFSRPQIKLPPPPDASDEEALVAYNTLLNRYGLSDGLSGCVLGKRKEKTGSEAGVAKRMKNVRVSFRDQLGGELAEIVGMSDGADVETEPGPINVKEGSLVGKYESLVQVTLIPKGKVKEEKAFTGTRGVTDRLQEAMNMLKGGPKRGIYDDLYGGDSLAKAVGTSWASVSEPPSKVKEETECRGGIERYGLELSVDELLEFDAFEHVYKRKQSWLLGLERRNQKKRRNRKKKRKKRRILQNLAQALERLRISCMIENRTTRLALTLKKSTLVKKTNGHCQIPYFVYRQAWKRLGQRTLFYFVTKIYQHPLLMEIQLVLLEGKSHRMVLLRVLIKTNEEAAMDAFDNGLVGQCKWSALILTITDLQFSPQGRPIPSEEDIYTIWRLSPCGEQQVTRPGPLLPFNSLCQFDHYHFNISLSLSLLLLPPSYQPLSTPVFHEKSKMKFMKIGTKPDTFYTQEASRILITDTPNDLVIRINNTTYHLHRSSLVPKCGLLQRLCTDSEESDTVTIELNDIPGGADAFELCAKFCYGITINLSAHNLVNVLCASKFLRMSDSVEKGNLLPKLEAFFHSCVLQGWKDSIVTLQSTAKLPEWCENLGIIRKCVDSIVEKILTPIAEVSWSHTYTRPGYAKRQHHSVPRDWWTEDISDLDLDLFRCVITAARSTFTLQPQLIGEALHVYTCRWLPYLKSKSHSGFSVIENEAALERHRRLVNTVVNMIPADKGSVSEGFLLRLVSIASFVGASLTTKTELIRKAGLQLEEATLEDLLLPSHSSSHRHRYDTDLVATVLESFLMLWRRQSSVHHSSNNSQLLHSIRKVAKLIDSYLQAVALDVHMSFSKFVSLAEAVPDIARESHDRLYKAINIYLKVHPEISKEEKKQLCRSLDCQKLSAEVRSHAVKNERMPLRTVVQALFFDQESSSKGASNRLERQETVSRSKETPVDTHMHKLHLAPDETASLGKAKNILEGGGKRGEEKIRSSTDPKKIVRERRGSEHKHHISRDR</sequence>
<evidence type="ECO:0000313" key="10">
    <source>
        <dbReference type="Proteomes" id="UP000682877"/>
    </source>
</evidence>
<evidence type="ECO:0000256" key="1">
    <source>
        <dbReference type="ARBA" id="ARBA00004906"/>
    </source>
</evidence>
<accession>A0A8S2B6Y7</accession>
<evidence type="ECO:0000313" key="9">
    <source>
        <dbReference type="EMBL" id="CAE6214655.1"/>
    </source>
</evidence>
<evidence type="ECO:0000256" key="3">
    <source>
        <dbReference type="PROSITE-ProRule" id="PRU00982"/>
    </source>
</evidence>
<evidence type="ECO:0000256" key="4">
    <source>
        <dbReference type="SAM" id="Coils"/>
    </source>
</evidence>
<feature type="compositionally biased region" description="Basic and acidic residues" evidence="5">
    <location>
        <begin position="1"/>
        <end position="16"/>
    </location>
</feature>
<dbReference type="PROSITE" id="PS50097">
    <property type="entry name" value="BTB"/>
    <property type="match status" value="1"/>
</dbReference>
<dbReference type="PROSITE" id="PS51649">
    <property type="entry name" value="NPH3"/>
    <property type="match status" value="1"/>
</dbReference>